<sequence length="226" mass="25128">MQSIFDAQGLPRRDLDEKSIAKLSKPQQKALFAVQSTYLASDEAEVEFIATEKATRSAAQDLKKRMAEYEAVVPRRTFYDEWKVTVAKQPERTISSEKQAQIEAALQAVDHANVALEQRRAAEFPAKQRRKEARQAFANALRDWSLVDGRPKSVSDLVKENAKRESDRKLALIAAGLPPDHDAVQSSVGDSHLDRVKASGGRGHSANFGYNRNSMRGATVKPPSQR</sequence>
<protein>
    <submittedName>
        <fullName evidence="2">Uncharacterized protein</fullName>
    </submittedName>
</protein>
<feature type="region of interest" description="Disordered" evidence="1">
    <location>
        <begin position="179"/>
        <end position="226"/>
    </location>
</feature>
<dbReference type="AlphaFoldDB" id="A0A1H5AKC4"/>
<dbReference type="RefSeq" id="WP_074822571.1">
    <property type="nucleotide sequence ID" value="NZ_FNTI01000001.1"/>
</dbReference>
<proteinExistence type="predicted"/>
<dbReference type="Proteomes" id="UP000183208">
    <property type="component" value="Unassembled WGS sequence"/>
</dbReference>
<dbReference type="EMBL" id="FNTI01000001">
    <property type="protein sequence ID" value="SED42214.1"/>
    <property type="molecule type" value="Genomic_DNA"/>
</dbReference>
<evidence type="ECO:0000313" key="2">
    <source>
        <dbReference type="EMBL" id="SED42214.1"/>
    </source>
</evidence>
<name>A0A1H5AKC4_9BRAD</name>
<gene>
    <name evidence="2" type="ORF">SAMN05444171_4064</name>
</gene>
<feature type="compositionally biased region" description="Polar residues" evidence="1">
    <location>
        <begin position="208"/>
        <end position="226"/>
    </location>
</feature>
<organism evidence="2 3">
    <name type="scientific">Bradyrhizobium lablabi</name>
    <dbReference type="NCBI Taxonomy" id="722472"/>
    <lineage>
        <taxon>Bacteria</taxon>
        <taxon>Pseudomonadati</taxon>
        <taxon>Pseudomonadota</taxon>
        <taxon>Alphaproteobacteria</taxon>
        <taxon>Hyphomicrobiales</taxon>
        <taxon>Nitrobacteraceae</taxon>
        <taxon>Bradyrhizobium</taxon>
    </lineage>
</organism>
<evidence type="ECO:0000256" key="1">
    <source>
        <dbReference type="SAM" id="MobiDB-lite"/>
    </source>
</evidence>
<accession>A0A1H5AKC4</accession>
<evidence type="ECO:0000313" key="3">
    <source>
        <dbReference type="Proteomes" id="UP000183208"/>
    </source>
</evidence>
<reference evidence="2 3" key="1">
    <citation type="submission" date="2016-10" db="EMBL/GenBank/DDBJ databases">
        <authorList>
            <person name="de Groot N.N."/>
        </authorList>
    </citation>
    <scope>NUCLEOTIDE SEQUENCE [LARGE SCALE GENOMIC DNA]</scope>
    <source>
        <strain evidence="2 3">GAS522</strain>
    </source>
</reference>